<evidence type="ECO:0000313" key="2">
    <source>
        <dbReference type="EMBL" id="GAA5189517.1"/>
    </source>
</evidence>
<sequence>MTPREAQAPAFSLGEHVHESTPYDAGERLRPRQWPVGPSESYGKVDFDDGEGKTVLTVYVQRGPEEGYVLHVEHLAVPLRVDGSDLRLSPAPQVDRDAAAFRRITAARTAAATAEAELNAAVSAARANGDSWEVIGTALGMSARTARERFGHTLRRPRNGASTRWRTRA</sequence>
<proteinExistence type="predicted"/>
<protein>
    <submittedName>
        <fullName evidence="2">Uncharacterized protein</fullName>
    </submittedName>
</protein>
<feature type="region of interest" description="Disordered" evidence="1">
    <location>
        <begin position="1"/>
        <end position="47"/>
    </location>
</feature>
<evidence type="ECO:0000313" key="3">
    <source>
        <dbReference type="Proteomes" id="UP001500200"/>
    </source>
</evidence>
<dbReference type="EMBL" id="BAABKK010000003">
    <property type="protein sequence ID" value="GAA5189517.1"/>
    <property type="molecule type" value="Genomic_DNA"/>
</dbReference>
<keyword evidence="3" id="KW-1185">Reference proteome</keyword>
<reference evidence="3" key="1">
    <citation type="journal article" date="2019" name="Int. J. Syst. Evol. Microbiol.">
        <title>The Global Catalogue of Microorganisms (GCM) 10K type strain sequencing project: providing services to taxonomists for standard genome sequencing and annotation.</title>
        <authorList>
            <consortium name="The Broad Institute Genomics Platform"/>
            <consortium name="The Broad Institute Genome Sequencing Center for Infectious Disease"/>
            <person name="Wu L."/>
            <person name="Ma J."/>
        </authorList>
    </citation>
    <scope>NUCLEOTIDE SEQUENCE [LARGE SCALE GENOMIC DNA]</scope>
    <source>
        <strain evidence="3">JCM 18514</strain>
    </source>
</reference>
<gene>
    <name evidence="2" type="ORF">GCM10023346_04270</name>
</gene>
<name>A0ABP9S135_9MICC</name>
<accession>A0ABP9S135</accession>
<organism evidence="2 3">
    <name type="scientific">Arthrobacter gyeryongensis</name>
    <dbReference type="NCBI Taxonomy" id="1650592"/>
    <lineage>
        <taxon>Bacteria</taxon>
        <taxon>Bacillati</taxon>
        <taxon>Actinomycetota</taxon>
        <taxon>Actinomycetes</taxon>
        <taxon>Micrococcales</taxon>
        <taxon>Micrococcaceae</taxon>
        <taxon>Arthrobacter</taxon>
    </lineage>
</organism>
<evidence type="ECO:0000256" key="1">
    <source>
        <dbReference type="SAM" id="MobiDB-lite"/>
    </source>
</evidence>
<dbReference type="RefSeq" id="WP_345447595.1">
    <property type="nucleotide sequence ID" value="NZ_BAABKK010000003.1"/>
</dbReference>
<comment type="caution">
    <text evidence="2">The sequence shown here is derived from an EMBL/GenBank/DDBJ whole genome shotgun (WGS) entry which is preliminary data.</text>
</comment>
<feature type="compositionally biased region" description="Basic and acidic residues" evidence="1">
    <location>
        <begin position="15"/>
        <end position="30"/>
    </location>
</feature>
<dbReference type="Proteomes" id="UP001500200">
    <property type="component" value="Unassembled WGS sequence"/>
</dbReference>